<dbReference type="PANTHER" id="PTHR36151:SF3">
    <property type="entry name" value="ER-BOUND OXYGENASE MPAB_MPAB'_RUBBER OXYGENASE CATALYTIC DOMAIN-CONTAINING PROTEIN"/>
    <property type="match status" value="1"/>
</dbReference>
<dbReference type="RefSeq" id="YP_002518026.1">
    <property type="nucleotide sequence ID" value="NC_011916.1"/>
</dbReference>
<dbReference type="PANTHER" id="PTHR36151">
    <property type="entry name" value="BLR2777 PROTEIN"/>
    <property type="match status" value="1"/>
</dbReference>
<protein>
    <recommendedName>
        <fullName evidence="1">ER-bound oxygenase mpaB/mpaB'/Rubber oxygenase catalytic domain-containing protein</fullName>
    </recommendedName>
</protein>
<keyword evidence="3" id="KW-1185">Reference proteome</keyword>
<proteinExistence type="predicted"/>
<dbReference type="Proteomes" id="UP000001364">
    <property type="component" value="Chromosome"/>
</dbReference>
<dbReference type="RefSeq" id="WP_010920426.1">
    <property type="nucleotide sequence ID" value="NC_011916.1"/>
</dbReference>
<dbReference type="GO" id="GO:0016491">
    <property type="term" value="F:oxidoreductase activity"/>
    <property type="evidence" value="ECO:0007669"/>
    <property type="project" value="InterPro"/>
</dbReference>
<sequence length="299" mass="32292">MIGPSSYLGWKIDYANPPGEPALLDPGSMHWRVYKNPIALAVGGVAAVLLEFAEPRIRSGVWDHSTFKADPIGRAMRTGTAALIGVYGPASAARRVIQGVTHMHARVTGETPGGEAYTALDPELLDWVAATAVYGFVTAYDRFVAPLTEADKTRFYEEAAPVARLYGATASPGSEAEFVAMLQALAPRFEPHPIVDEFLETIASGKAAPVVPRPLHRALARAAVSLLPPMVRETLALGREYDLTGMDAAALKTAGRLADRIALRSAPPCQASVRLGLPYDFLYRSEAERRRLLETARQE</sequence>
<dbReference type="SMR" id="A0A0H3CCN2"/>
<gene>
    <name evidence="2" type="ordered locus">CCNA_02653</name>
</gene>
<dbReference type="GeneID" id="7332756"/>
<dbReference type="PhylomeDB" id="A0A0H3CCN2"/>
<dbReference type="Pfam" id="PF09995">
    <property type="entry name" value="MPAB_Lcp_cat"/>
    <property type="match status" value="1"/>
</dbReference>
<reference evidence="2 3" key="1">
    <citation type="journal article" date="2010" name="J. Bacteriol.">
        <title>The genetic basis of laboratory adaptation in Caulobacter crescentus.</title>
        <authorList>
            <person name="Marks M.E."/>
            <person name="Castro-Rojas C.M."/>
            <person name="Teiling C."/>
            <person name="Du L."/>
            <person name="Kapatral V."/>
            <person name="Walunas T.L."/>
            <person name="Crosson S."/>
        </authorList>
    </citation>
    <scope>NUCLEOTIDE SEQUENCE [LARGE SCALE GENOMIC DNA]</scope>
    <source>
        <strain evidence="3">NA1000 / CB15N</strain>
    </source>
</reference>
<accession>A0A0H3CCN2</accession>
<dbReference type="InterPro" id="IPR018713">
    <property type="entry name" value="MPAB/Lcp_cat_dom"/>
</dbReference>
<evidence type="ECO:0000313" key="2">
    <source>
        <dbReference type="EMBL" id="ACL96118.1"/>
    </source>
</evidence>
<dbReference type="KEGG" id="ccs:CCNA_02653"/>
<dbReference type="PATRIC" id="fig|565050.3.peg.2602"/>
<dbReference type="OrthoDB" id="108890at2"/>
<evidence type="ECO:0000259" key="1">
    <source>
        <dbReference type="Pfam" id="PF09995"/>
    </source>
</evidence>
<name>A0A0H3CCN2_CAUVN</name>
<dbReference type="EMBL" id="CP001340">
    <property type="protein sequence ID" value="ACL96118.1"/>
    <property type="molecule type" value="Genomic_DNA"/>
</dbReference>
<dbReference type="HOGENOM" id="CLU_059206_0_1_5"/>
<evidence type="ECO:0000313" key="3">
    <source>
        <dbReference type="Proteomes" id="UP000001364"/>
    </source>
</evidence>
<organism evidence="2 3">
    <name type="scientific">Caulobacter vibrioides (strain NA1000 / CB15N)</name>
    <name type="common">Caulobacter crescentus</name>
    <dbReference type="NCBI Taxonomy" id="565050"/>
    <lineage>
        <taxon>Bacteria</taxon>
        <taxon>Pseudomonadati</taxon>
        <taxon>Pseudomonadota</taxon>
        <taxon>Alphaproteobacteria</taxon>
        <taxon>Caulobacterales</taxon>
        <taxon>Caulobacteraceae</taxon>
        <taxon>Caulobacter</taxon>
    </lineage>
</organism>
<dbReference type="AlphaFoldDB" id="A0A0H3CCN2"/>
<feature type="domain" description="ER-bound oxygenase mpaB/mpaB'/Rubber oxygenase catalytic" evidence="1">
    <location>
        <begin position="31"/>
        <end position="256"/>
    </location>
</feature>